<evidence type="ECO:0000313" key="2">
    <source>
        <dbReference type="EMBL" id="TDF97592.1"/>
    </source>
</evidence>
<name>A0A4R5KQI7_9BACL</name>
<dbReference type="RefSeq" id="WP_133228803.1">
    <property type="nucleotide sequence ID" value="NZ_SMRT01000005.1"/>
</dbReference>
<dbReference type="PROSITE" id="PS51257">
    <property type="entry name" value="PROKAR_LIPOPROTEIN"/>
    <property type="match status" value="1"/>
</dbReference>
<dbReference type="OrthoDB" id="2611838at2"/>
<proteinExistence type="predicted"/>
<keyword evidence="1" id="KW-0732">Signal</keyword>
<evidence type="ECO:0000313" key="3">
    <source>
        <dbReference type="Proteomes" id="UP000295636"/>
    </source>
</evidence>
<gene>
    <name evidence="2" type="ORF">E1757_13370</name>
</gene>
<dbReference type="Proteomes" id="UP000295636">
    <property type="component" value="Unassembled WGS sequence"/>
</dbReference>
<protein>
    <submittedName>
        <fullName evidence="2">Uncharacterized protein</fullName>
    </submittedName>
</protein>
<comment type="caution">
    <text evidence="2">The sequence shown here is derived from an EMBL/GenBank/DDBJ whole genome shotgun (WGS) entry which is preliminary data.</text>
</comment>
<sequence>MRMTISRQLLLIIAMAAGLTGCSKESPSHEAAVRPEAAAHASSQVIALDVSEEGTMKLTSLPNRGITALSDAGTPLVVLLGSGFVRRHGTVPAYGLPRQLPQSPAGTRPVIAMVDGQADLLMNRAPAAEWLPELERLAEELAGFRQRRDGMKRDAVMPYLSRAGGAAGVQVQAAVLRGREPALLLNGQELELLACLDGQALEGMSCRTAWSSNGDLRAPVINASVTVTAGPGAPQALRGPAAADSMAQRMSVLLRSLQLQGADPLDIGQTVRSLYRGAWTGERWRTALTRASIEVRVHMSS</sequence>
<feature type="chain" id="PRO_5020882229" evidence="1">
    <location>
        <begin position="17"/>
        <end position="301"/>
    </location>
</feature>
<accession>A0A4R5KQI7</accession>
<dbReference type="AlphaFoldDB" id="A0A4R5KQI7"/>
<reference evidence="2 3" key="1">
    <citation type="submission" date="2019-03" db="EMBL/GenBank/DDBJ databases">
        <title>This is whole genome sequence of Paenibacillus sp MS74 strain.</title>
        <authorList>
            <person name="Trinh H.N."/>
        </authorList>
    </citation>
    <scope>NUCLEOTIDE SEQUENCE [LARGE SCALE GENOMIC DNA]</scope>
    <source>
        <strain evidence="2 3">MS74</strain>
    </source>
</reference>
<dbReference type="EMBL" id="SMRT01000005">
    <property type="protein sequence ID" value="TDF97592.1"/>
    <property type="molecule type" value="Genomic_DNA"/>
</dbReference>
<organism evidence="2 3">
    <name type="scientific">Paenibacillus piri</name>
    <dbReference type="NCBI Taxonomy" id="2547395"/>
    <lineage>
        <taxon>Bacteria</taxon>
        <taxon>Bacillati</taxon>
        <taxon>Bacillota</taxon>
        <taxon>Bacilli</taxon>
        <taxon>Bacillales</taxon>
        <taxon>Paenibacillaceae</taxon>
        <taxon>Paenibacillus</taxon>
    </lineage>
</organism>
<feature type="signal peptide" evidence="1">
    <location>
        <begin position="1"/>
        <end position="16"/>
    </location>
</feature>
<evidence type="ECO:0000256" key="1">
    <source>
        <dbReference type="SAM" id="SignalP"/>
    </source>
</evidence>
<keyword evidence="3" id="KW-1185">Reference proteome</keyword>